<comment type="caution">
    <text evidence="2">The sequence shown here is derived from an EMBL/GenBank/DDBJ whole genome shotgun (WGS) entry which is preliminary data.</text>
</comment>
<sequence>SNTPLRIGPIGTTHTPLPFQDRDIQESPMSLQLGVGLRRFERRHPGPIVLQWRG</sequence>
<dbReference type="Proteomes" id="UP000265520">
    <property type="component" value="Unassembled WGS sequence"/>
</dbReference>
<evidence type="ECO:0000313" key="3">
    <source>
        <dbReference type="Proteomes" id="UP000265520"/>
    </source>
</evidence>
<proteinExistence type="predicted"/>
<feature type="non-terminal residue" evidence="2">
    <location>
        <position position="1"/>
    </location>
</feature>
<evidence type="ECO:0000313" key="2">
    <source>
        <dbReference type="EMBL" id="MCI92554.1"/>
    </source>
</evidence>
<protein>
    <submittedName>
        <fullName evidence="2">Uncharacterized protein</fullName>
    </submittedName>
</protein>
<reference evidence="2 3" key="1">
    <citation type="journal article" date="2018" name="Front. Plant Sci.">
        <title>Red Clover (Trifolium pratense) and Zigzag Clover (T. medium) - A Picture of Genomic Similarities and Differences.</title>
        <authorList>
            <person name="Dluhosova J."/>
            <person name="Istvanek J."/>
            <person name="Nedelnik J."/>
            <person name="Repkova J."/>
        </authorList>
    </citation>
    <scope>NUCLEOTIDE SEQUENCE [LARGE SCALE GENOMIC DNA]</scope>
    <source>
        <strain evidence="3">cv. 10/8</strain>
        <tissue evidence="2">Leaf</tissue>
    </source>
</reference>
<dbReference type="EMBL" id="LXQA011304285">
    <property type="protein sequence ID" value="MCI92554.1"/>
    <property type="molecule type" value="Genomic_DNA"/>
</dbReference>
<name>A0A392VVY2_9FABA</name>
<dbReference type="AlphaFoldDB" id="A0A392VVY2"/>
<keyword evidence="3" id="KW-1185">Reference proteome</keyword>
<feature type="region of interest" description="Disordered" evidence="1">
    <location>
        <begin position="1"/>
        <end position="21"/>
    </location>
</feature>
<organism evidence="2 3">
    <name type="scientific">Trifolium medium</name>
    <dbReference type="NCBI Taxonomy" id="97028"/>
    <lineage>
        <taxon>Eukaryota</taxon>
        <taxon>Viridiplantae</taxon>
        <taxon>Streptophyta</taxon>
        <taxon>Embryophyta</taxon>
        <taxon>Tracheophyta</taxon>
        <taxon>Spermatophyta</taxon>
        <taxon>Magnoliopsida</taxon>
        <taxon>eudicotyledons</taxon>
        <taxon>Gunneridae</taxon>
        <taxon>Pentapetalae</taxon>
        <taxon>rosids</taxon>
        <taxon>fabids</taxon>
        <taxon>Fabales</taxon>
        <taxon>Fabaceae</taxon>
        <taxon>Papilionoideae</taxon>
        <taxon>50 kb inversion clade</taxon>
        <taxon>NPAAA clade</taxon>
        <taxon>Hologalegina</taxon>
        <taxon>IRL clade</taxon>
        <taxon>Trifolieae</taxon>
        <taxon>Trifolium</taxon>
    </lineage>
</organism>
<evidence type="ECO:0000256" key="1">
    <source>
        <dbReference type="SAM" id="MobiDB-lite"/>
    </source>
</evidence>
<accession>A0A392VVY2</accession>